<dbReference type="SUPFAM" id="SSF81321">
    <property type="entry name" value="Family A G protein-coupled receptor-like"/>
    <property type="match status" value="1"/>
</dbReference>
<dbReference type="GO" id="GO:0008528">
    <property type="term" value="F:G protein-coupled peptide receptor activity"/>
    <property type="evidence" value="ECO:0007669"/>
    <property type="project" value="InterPro"/>
</dbReference>
<dbReference type="InterPro" id="IPR017452">
    <property type="entry name" value="GPCR_Rhodpsn_7TM"/>
</dbReference>
<dbReference type="CDD" id="cd14978">
    <property type="entry name" value="7tmA_FMRFamide_R-like"/>
    <property type="match status" value="1"/>
</dbReference>
<feature type="transmembrane region" description="Helical" evidence="5">
    <location>
        <begin position="253"/>
        <end position="281"/>
    </location>
</feature>
<accession>A0A8R1DF43</accession>
<dbReference type="AlphaFoldDB" id="A0A8R1DF43"/>
<feature type="transmembrane region" description="Helical" evidence="5">
    <location>
        <begin position="71"/>
        <end position="87"/>
    </location>
</feature>
<evidence type="ECO:0000256" key="5">
    <source>
        <dbReference type="SAM" id="Phobius"/>
    </source>
</evidence>
<proteinExistence type="predicted"/>
<dbReference type="PANTHER" id="PTHR22751:SF288">
    <property type="entry name" value="G-PROTEIN COUPLED RECEPTORS FAMILY 1 PROFILE DOMAIN-CONTAINING PROTEIN"/>
    <property type="match status" value="1"/>
</dbReference>
<dbReference type="InterPro" id="IPR019427">
    <property type="entry name" value="7TM_GPCR_serpentine_rcpt_Srw"/>
</dbReference>
<dbReference type="OMA" id="HEVATGF"/>
<dbReference type="Proteomes" id="UP000005237">
    <property type="component" value="Unassembled WGS sequence"/>
</dbReference>
<name>A0A8R1DF43_CAEJA</name>
<evidence type="ECO:0000256" key="4">
    <source>
        <dbReference type="ARBA" id="ARBA00023136"/>
    </source>
</evidence>
<feature type="transmembrane region" description="Helical" evidence="5">
    <location>
        <begin position="156"/>
        <end position="179"/>
    </location>
</feature>
<reference evidence="8" key="1">
    <citation type="submission" date="2010-08" db="EMBL/GenBank/DDBJ databases">
        <authorList>
            <consortium name="Caenorhabditis japonica Sequencing Consortium"/>
            <person name="Wilson R.K."/>
        </authorList>
    </citation>
    <scope>NUCLEOTIDE SEQUENCE [LARGE SCALE GENOMIC DNA]</scope>
    <source>
        <strain evidence="8">DF5081</strain>
    </source>
</reference>
<feature type="transmembrane region" description="Helical" evidence="5">
    <location>
        <begin position="99"/>
        <end position="116"/>
    </location>
</feature>
<evidence type="ECO:0000256" key="1">
    <source>
        <dbReference type="ARBA" id="ARBA00004370"/>
    </source>
</evidence>
<dbReference type="Gene3D" id="1.20.1070.10">
    <property type="entry name" value="Rhodopsin 7-helix transmembrane proteins"/>
    <property type="match status" value="1"/>
</dbReference>
<evidence type="ECO:0000313" key="8">
    <source>
        <dbReference type="Proteomes" id="UP000005237"/>
    </source>
</evidence>
<dbReference type="Pfam" id="PF10324">
    <property type="entry name" value="7TM_GPCR_Srw"/>
    <property type="match status" value="1"/>
</dbReference>
<keyword evidence="4 5" id="KW-0472">Membrane</keyword>
<feature type="domain" description="G-protein coupled receptors family 1 profile" evidence="6">
    <location>
        <begin position="79"/>
        <end position="363"/>
    </location>
</feature>
<evidence type="ECO:0000313" key="7">
    <source>
        <dbReference type="EnsemblMetazoa" id="CJA00901a.1"/>
    </source>
</evidence>
<protein>
    <submittedName>
        <fullName evidence="7">G_PROTEIN_RECEP_F1_2 domain-containing protein</fullName>
    </submittedName>
</protein>
<evidence type="ECO:0000256" key="3">
    <source>
        <dbReference type="ARBA" id="ARBA00022989"/>
    </source>
</evidence>
<evidence type="ECO:0000256" key="2">
    <source>
        <dbReference type="ARBA" id="ARBA00022692"/>
    </source>
</evidence>
<dbReference type="GO" id="GO:0016020">
    <property type="term" value="C:membrane"/>
    <property type="evidence" value="ECO:0007669"/>
    <property type="project" value="UniProtKB-SubCell"/>
</dbReference>
<feature type="transmembrane region" description="Helical" evidence="5">
    <location>
        <begin position="343"/>
        <end position="367"/>
    </location>
</feature>
<keyword evidence="2 5" id="KW-0812">Transmembrane</keyword>
<feature type="transmembrane region" description="Helical" evidence="5">
    <location>
        <begin position="302"/>
        <end position="323"/>
    </location>
</feature>
<dbReference type="PROSITE" id="PS50262">
    <property type="entry name" value="G_PROTEIN_RECEP_F1_2"/>
    <property type="match status" value="1"/>
</dbReference>
<evidence type="ECO:0000259" key="6">
    <source>
        <dbReference type="PROSITE" id="PS50262"/>
    </source>
</evidence>
<reference evidence="7" key="2">
    <citation type="submission" date="2022-06" db="UniProtKB">
        <authorList>
            <consortium name="EnsemblMetazoa"/>
        </authorList>
    </citation>
    <scope>IDENTIFICATION</scope>
    <source>
        <strain evidence="7">DF5081</strain>
    </source>
</reference>
<feature type="transmembrane region" description="Helical" evidence="5">
    <location>
        <begin position="191"/>
        <end position="213"/>
    </location>
</feature>
<organism evidence="7 8">
    <name type="scientific">Caenorhabditis japonica</name>
    <dbReference type="NCBI Taxonomy" id="281687"/>
    <lineage>
        <taxon>Eukaryota</taxon>
        <taxon>Metazoa</taxon>
        <taxon>Ecdysozoa</taxon>
        <taxon>Nematoda</taxon>
        <taxon>Chromadorea</taxon>
        <taxon>Rhabditida</taxon>
        <taxon>Rhabditina</taxon>
        <taxon>Rhabditomorpha</taxon>
        <taxon>Rhabditoidea</taxon>
        <taxon>Rhabditidae</taxon>
        <taxon>Peloderinae</taxon>
        <taxon>Caenorhabditis</taxon>
    </lineage>
</organism>
<dbReference type="EnsemblMetazoa" id="CJA00901a.1">
    <property type="protein sequence ID" value="CJA00901a.1"/>
    <property type="gene ID" value="WBGene00120105"/>
</dbReference>
<sequence length="408" mass="47223">MQLESLAAYYDYCEENVWLDDNDMSICDYTQIYDDTCTRYPSFGKPMRAWFELISLFIYDYVMIFYRIENYTSLLGLFFNVFHLMVLSRKTMRASSTNVIMIGIAICDIASMAYNMKLWRKLYKEENDTDLIETCEMVDTWFEKNLYKAFYQVQEAGRWCSPIFGVLMALVRYLTIRFLSVSDKFSQAKTGVISVISVFIFALIFAVLTWFRYEYVAYDEPWYPWVGCYDWGYPDGVGYPVYHEVATGFLPNLYVYIGIIFKLPPTILLPILTALLISELVKAKRNRMRLSNSSAQRSGGDRTTFLVLMMTILYVIAEIPNAFVNILEGLFPGDSGLISLLNYFQYFASLVVNLTGVIHLLVCLAMSSQYRDAAKKMLGILNFHPDRIFETSQTSQSSSVSRRSNRTM</sequence>
<keyword evidence="8" id="KW-1185">Reference proteome</keyword>
<dbReference type="PANTHER" id="PTHR22751">
    <property type="entry name" value="G-PROTEIN COUPLED RECEPTOR-RELATED"/>
    <property type="match status" value="1"/>
</dbReference>
<comment type="subcellular location">
    <subcellularLocation>
        <location evidence="1">Membrane</location>
    </subcellularLocation>
</comment>
<keyword evidence="3 5" id="KW-1133">Transmembrane helix</keyword>